<evidence type="ECO:0000256" key="1">
    <source>
        <dbReference type="SAM" id="Coils"/>
    </source>
</evidence>
<evidence type="ECO:0000313" key="4">
    <source>
        <dbReference type="Proteomes" id="UP000649617"/>
    </source>
</evidence>
<dbReference type="EMBL" id="CAJNIZ010044300">
    <property type="protein sequence ID" value="CAE7684560.1"/>
    <property type="molecule type" value="Genomic_DNA"/>
</dbReference>
<comment type="caution">
    <text evidence="3">The sequence shown here is derived from an EMBL/GenBank/DDBJ whole genome shotgun (WGS) entry which is preliminary data.</text>
</comment>
<keyword evidence="4" id="KW-1185">Reference proteome</keyword>
<dbReference type="AlphaFoldDB" id="A0A812WLD1"/>
<proteinExistence type="predicted"/>
<keyword evidence="1" id="KW-0175">Coiled coil</keyword>
<sequence>MHVVNSLRFFVCPKAPRTRDVSLPSRYREFVLAVYALTAVDAAARRSVEEAEEVELLEESTTAAIPGLPPPEVLDVEEFCNSKTSGTGRQPQREQLEIVDVETPLEAGDQSRAVALLAEEEEADRESAVAEALKAMEATNAAEDEVEAIMEEEDLRRALLDPEGEARRRRVQARKSHRGQRWNFAGRAARWRCGDDRFREHEVDLECRRKLAFRARGRFQGAVEDRGDERQDGNLKKQKEARVAPALAQRGDRGAGPVSAVKSITQPQERKRTCLGRSSAKANDSIRRGKGCQPGRPKRLRLPPIDFPELPIVIADEDRQELLPEARTRNLPMVIQIDRECRQARASELQKMRDDLTTELQVARKERHDAAKDLRECCVAEAQAVEELRDALKAAFGSLH</sequence>
<evidence type="ECO:0000313" key="3">
    <source>
        <dbReference type="EMBL" id="CAE7684560.1"/>
    </source>
</evidence>
<gene>
    <name evidence="3" type="ORF">SPIL2461_LOCUS19122</name>
</gene>
<feature type="coiled-coil region" evidence="1">
    <location>
        <begin position="346"/>
        <end position="373"/>
    </location>
</feature>
<feature type="region of interest" description="Disordered" evidence="2">
    <location>
        <begin position="224"/>
        <end position="303"/>
    </location>
</feature>
<dbReference type="OrthoDB" id="446283at2759"/>
<reference evidence="3" key="1">
    <citation type="submission" date="2021-02" db="EMBL/GenBank/DDBJ databases">
        <authorList>
            <person name="Dougan E. K."/>
            <person name="Rhodes N."/>
            <person name="Thang M."/>
            <person name="Chan C."/>
        </authorList>
    </citation>
    <scope>NUCLEOTIDE SEQUENCE</scope>
</reference>
<evidence type="ECO:0000256" key="2">
    <source>
        <dbReference type="SAM" id="MobiDB-lite"/>
    </source>
</evidence>
<organism evidence="3 4">
    <name type="scientific">Symbiodinium pilosum</name>
    <name type="common">Dinoflagellate</name>
    <dbReference type="NCBI Taxonomy" id="2952"/>
    <lineage>
        <taxon>Eukaryota</taxon>
        <taxon>Sar</taxon>
        <taxon>Alveolata</taxon>
        <taxon>Dinophyceae</taxon>
        <taxon>Suessiales</taxon>
        <taxon>Symbiodiniaceae</taxon>
        <taxon>Symbiodinium</taxon>
    </lineage>
</organism>
<name>A0A812WLD1_SYMPI</name>
<feature type="compositionally biased region" description="Basic and acidic residues" evidence="2">
    <location>
        <begin position="224"/>
        <end position="242"/>
    </location>
</feature>
<accession>A0A812WLD1</accession>
<protein>
    <submittedName>
        <fullName evidence="3">Uncharacterized protein</fullName>
    </submittedName>
</protein>
<dbReference type="Proteomes" id="UP000649617">
    <property type="component" value="Unassembled WGS sequence"/>
</dbReference>